<dbReference type="EMBL" id="JAGSHT010000007">
    <property type="protein sequence ID" value="MBZ2195880.1"/>
    <property type="molecule type" value="Genomic_DNA"/>
</dbReference>
<keyword evidence="4 6" id="KW-0378">Hydrolase</keyword>
<dbReference type="EC" id="3.1.-.-" evidence="6"/>
<keyword evidence="3 6" id="KW-0479">Metal-binding</keyword>
<dbReference type="Gene3D" id="3.40.50.1010">
    <property type="entry name" value="5'-nuclease"/>
    <property type="match status" value="1"/>
</dbReference>
<evidence type="ECO:0000256" key="1">
    <source>
        <dbReference type="ARBA" id="ARBA00022649"/>
    </source>
</evidence>
<keyword evidence="6" id="KW-0800">Toxin</keyword>
<evidence type="ECO:0000256" key="3">
    <source>
        <dbReference type="ARBA" id="ARBA00022723"/>
    </source>
</evidence>
<reference evidence="8 9" key="1">
    <citation type="submission" date="2021-04" db="EMBL/GenBank/DDBJ databases">
        <title>Ruania sp. nov., isolated from sandy soil of mangrove forest.</title>
        <authorList>
            <person name="Ge X."/>
            <person name="Huang R."/>
            <person name="Liu W."/>
        </authorList>
    </citation>
    <scope>NUCLEOTIDE SEQUENCE [LARGE SCALE GENOMIC DNA]</scope>
    <source>
        <strain evidence="8 9">N2-46</strain>
    </source>
</reference>
<comment type="function">
    <text evidence="6">Toxic component of a toxin-antitoxin (TA) system. An RNase.</text>
</comment>
<comment type="caution">
    <text evidence="6">Lacks conserved residue(s) required for the propagation of feature annotation.</text>
</comment>
<dbReference type="SUPFAM" id="SSF88723">
    <property type="entry name" value="PIN domain-like"/>
    <property type="match status" value="1"/>
</dbReference>
<keyword evidence="9" id="KW-1185">Reference proteome</keyword>
<organism evidence="8 9">
    <name type="scientific">Occultella gossypii</name>
    <dbReference type="NCBI Taxonomy" id="2800820"/>
    <lineage>
        <taxon>Bacteria</taxon>
        <taxon>Bacillati</taxon>
        <taxon>Actinomycetota</taxon>
        <taxon>Actinomycetes</taxon>
        <taxon>Micrococcales</taxon>
        <taxon>Ruaniaceae</taxon>
        <taxon>Occultella</taxon>
    </lineage>
</organism>
<evidence type="ECO:0000256" key="5">
    <source>
        <dbReference type="ARBA" id="ARBA00022842"/>
    </source>
</evidence>
<accession>A0ABS7S806</accession>
<comment type="caution">
    <text evidence="8">The sequence shown here is derived from an EMBL/GenBank/DDBJ whole genome shotgun (WGS) entry which is preliminary data.</text>
</comment>
<name>A0ABS7S806_9MICO</name>
<dbReference type="HAMAP" id="MF_00265">
    <property type="entry name" value="VapC_Nob1"/>
    <property type="match status" value="1"/>
</dbReference>
<proteinExistence type="inferred from homology"/>
<evidence type="ECO:0000256" key="4">
    <source>
        <dbReference type="ARBA" id="ARBA00022801"/>
    </source>
</evidence>
<comment type="cofactor">
    <cofactor evidence="6">
        <name>Mg(2+)</name>
        <dbReference type="ChEBI" id="CHEBI:18420"/>
    </cofactor>
</comment>
<protein>
    <recommendedName>
        <fullName evidence="6">Ribonuclease VapC</fullName>
        <shortName evidence="6">RNase VapC</shortName>
        <ecNumber evidence="6">3.1.-.-</ecNumber>
    </recommendedName>
    <alternativeName>
        <fullName evidence="6">Toxin VapC</fullName>
    </alternativeName>
</protein>
<evidence type="ECO:0000259" key="7">
    <source>
        <dbReference type="Pfam" id="PF01850"/>
    </source>
</evidence>
<keyword evidence="2 6" id="KW-0540">Nuclease</keyword>
<evidence type="ECO:0000256" key="2">
    <source>
        <dbReference type="ARBA" id="ARBA00022722"/>
    </source>
</evidence>
<keyword evidence="5 6" id="KW-0460">Magnesium</keyword>
<keyword evidence="1 6" id="KW-1277">Toxin-antitoxin system</keyword>
<evidence type="ECO:0000313" key="8">
    <source>
        <dbReference type="EMBL" id="MBZ2195880.1"/>
    </source>
</evidence>
<sequence>MPAVLRWHEFHTPARAALSEIVAVPAHVIVEAYSVLTRLPAPHRLSARSASELLGALPFPIVGLAPERHQSLVAELASRGVKGGAVYDGVVAATAAEHGLRLVSLDRRASSTYDAVGVQVRRL</sequence>
<evidence type="ECO:0000313" key="9">
    <source>
        <dbReference type="Proteomes" id="UP000826651"/>
    </source>
</evidence>
<dbReference type="InterPro" id="IPR002716">
    <property type="entry name" value="PIN_dom"/>
</dbReference>
<dbReference type="InterPro" id="IPR029060">
    <property type="entry name" value="PIN-like_dom_sf"/>
</dbReference>
<evidence type="ECO:0000256" key="6">
    <source>
        <dbReference type="HAMAP-Rule" id="MF_00265"/>
    </source>
</evidence>
<dbReference type="Proteomes" id="UP000826651">
    <property type="component" value="Unassembled WGS sequence"/>
</dbReference>
<feature type="domain" description="PIN" evidence="7">
    <location>
        <begin position="4"/>
        <end position="112"/>
    </location>
</feature>
<dbReference type="InterPro" id="IPR022907">
    <property type="entry name" value="VapC_family"/>
</dbReference>
<feature type="binding site" evidence="6">
    <location>
        <position position="88"/>
    </location>
    <ligand>
        <name>Mg(2+)</name>
        <dbReference type="ChEBI" id="CHEBI:18420"/>
    </ligand>
</feature>
<comment type="similarity">
    <text evidence="6">Belongs to the PINc/VapC protein family.</text>
</comment>
<dbReference type="Pfam" id="PF01850">
    <property type="entry name" value="PIN"/>
    <property type="match status" value="1"/>
</dbReference>
<gene>
    <name evidence="6" type="primary">vapC</name>
    <name evidence="8" type="ORF">KCQ71_06935</name>
</gene>